<dbReference type="Proteomes" id="UP000075886">
    <property type="component" value="Unassembled WGS sequence"/>
</dbReference>
<evidence type="ECO:0000256" key="1">
    <source>
        <dbReference type="SAM" id="Phobius"/>
    </source>
</evidence>
<proteinExistence type="predicted"/>
<keyword evidence="1" id="KW-0472">Membrane</keyword>
<dbReference type="AlphaFoldDB" id="A0A182QN84"/>
<dbReference type="EnsemblMetazoa" id="AFAF013588-RA">
    <property type="protein sequence ID" value="AFAF013588-PA"/>
    <property type="gene ID" value="AFAF013588"/>
</dbReference>
<organism evidence="2 3">
    <name type="scientific">Anopheles farauti</name>
    <dbReference type="NCBI Taxonomy" id="69004"/>
    <lineage>
        <taxon>Eukaryota</taxon>
        <taxon>Metazoa</taxon>
        <taxon>Ecdysozoa</taxon>
        <taxon>Arthropoda</taxon>
        <taxon>Hexapoda</taxon>
        <taxon>Insecta</taxon>
        <taxon>Pterygota</taxon>
        <taxon>Neoptera</taxon>
        <taxon>Endopterygota</taxon>
        <taxon>Diptera</taxon>
        <taxon>Nematocera</taxon>
        <taxon>Culicoidea</taxon>
        <taxon>Culicidae</taxon>
        <taxon>Anophelinae</taxon>
        <taxon>Anopheles</taxon>
    </lineage>
</organism>
<feature type="transmembrane region" description="Helical" evidence="1">
    <location>
        <begin position="46"/>
        <end position="64"/>
    </location>
</feature>
<protein>
    <submittedName>
        <fullName evidence="2">Uncharacterized protein</fullName>
    </submittedName>
</protein>
<dbReference type="VEuPathDB" id="VectorBase:AFAF013588"/>
<dbReference type="EMBL" id="AXCN02000304">
    <property type="status" value="NOT_ANNOTATED_CDS"/>
    <property type="molecule type" value="Genomic_DNA"/>
</dbReference>
<evidence type="ECO:0000313" key="2">
    <source>
        <dbReference type="EnsemblMetazoa" id="AFAF013588-PA"/>
    </source>
</evidence>
<sequence>MQMGAAGTTRCRQWNKQGRQYPDLLGLVNRASVGIGAHKELTMHKLWFTFTVFLVLATIGSYAVDAKKKLMNNKYGDGDFEFIDELGFESNRTIAGTARWMDGKDYGLSQLQFYPAHRDRAAFVKSCRRTSSTDAFLMISSYVTSRLAGALVAVATRVHHISHTSGPEQGTQKAYKWFN</sequence>
<keyword evidence="1" id="KW-1133">Transmembrane helix</keyword>
<reference evidence="3" key="1">
    <citation type="submission" date="2014-01" db="EMBL/GenBank/DDBJ databases">
        <title>The Genome Sequence of Anopheles farauti FAR1 (V2).</title>
        <authorList>
            <consortium name="The Broad Institute Genomics Platform"/>
            <person name="Neafsey D.E."/>
            <person name="Besansky N."/>
            <person name="Howell P."/>
            <person name="Walton C."/>
            <person name="Young S.K."/>
            <person name="Zeng Q."/>
            <person name="Gargeya S."/>
            <person name="Fitzgerald M."/>
            <person name="Haas B."/>
            <person name="Abouelleil A."/>
            <person name="Allen A.W."/>
            <person name="Alvarado L."/>
            <person name="Arachchi H.M."/>
            <person name="Berlin A.M."/>
            <person name="Chapman S.B."/>
            <person name="Gainer-Dewar J."/>
            <person name="Goldberg J."/>
            <person name="Griggs A."/>
            <person name="Gujja S."/>
            <person name="Hansen M."/>
            <person name="Howarth C."/>
            <person name="Imamovic A."/>
            <person name="Ireland A."/>
            <person name="Larimer J."/>
            <person name="McCowan C."/>
            <person name="Murphy C."/>
            <person name="Pearson M."/>
            <person name="Poon T.W."/>
            <person name="Priest M."/>
            <person name="Roberts A."/>
            <person name="Saif S."/>
            <person name="Shea T."/>
            <person name="Sisk P."/>
            <person name="Sykes S."/>
            <person name="Wortman J."/>
            <person name="Nusbaum C."/>
            <person name="Birren B."/>
        </authorList>
    </citation>
    <scope>NUCLEOTIDE SEQUENCE [LARGE SCALE GENOMIC DNA]</scope>
    <source>
        <strain evidence="3">FAR1</strain>
    </source>
</reference>
<name>A0A182QN84_9DIPT</name>
<accession>A0A182QN84</accession>
<keyword evidence="1" id="KW-0812">Transmembrane</keyword>
<reference evidence="2" key="2">
    <citation type="submission" date="2020-05" db="UniProtKB">
        <authorList>
            <consortium name="EnsemblMetazoa"/>
        </authorList>
    </citation>
    <scope>IDENTIFICATION</scope>
    <source>
        <strain evidence="2">FAR1</strain>
    </source>
</reference>
<evidence type="ECO:0000313" key="3">
    <source>
        <dbReference type="Proteomes" id="UP000075886"/>
    </source>
</evidence>
<keyword evidence="3" id="KW-1185">Reference proteome</keyword>